<gene>
    <name evidence="3" type="ORF">Tci_658455</name>
</gene>
<reference evidence="3" key="1">
    <citation type="journal article" date="2019" name="Sci. Rep.">
        <title>Draft genome of Tanacetum cinerariifolium, the natural source of mosquito coil.</title>
        <authorList>
            <person name="Yamashiro T."/>
            <person name="Shiraishi A."/>
            <person name="Satake H."/>
            <person name="Nakayama K."/>
        </authorList>
    </citation>
    <scope>NUCLEOTIDE SEQUENCE</scope>
</reference>
<dbReference type="InterPro" id="IPR058352">
    <property type="entry name" value="DUF8039"/>
</dbReference>
<name>A0A699KG90_TANCI</name>
<feature type="domain" description="DUF8039" evidence="2">
    <location>
        <begin position="5"/>
        <end position="53"/>
    </location>
</feature>
<protein>
    <recommendedName>
        <fullName evidence="2">DUF8039 domain-containing protein</fullName>
    </recommendedName>
</protein>
<evidence type="ECO:0000313" key="3">
    <source>
        <dbReference type="EMBL" id="GFA86483.1"/>
    </source>
</evidence>
<organism evidence="3">
    <name type="scientific">Tanacetum cinerariifolium</name>
    <name type="common">Dalmatian daisy</name>
    <name type="synonym">Chrysanthemum cinerariifolium</name>
    <dbReference type="NCBI Taxonomy" id="118510"/>
    <lineage>
        <taxon>Eukaryota</taxon>
        <taxon>Viridiplantae</taxon>
        <taxon>Streptophyta</taxon>
        <taxon>Embryophyta</taxon>
        <taxon>Tracheophyta</taxon>
        <taxon>Spermatophyta</taxon>
        <taxon>Magnoliopsida</taxon>
        <taxon>eudicotyledons</taxon>
        <taxon>Gunneridae</taxon>
        <taxon>Pentapetalae</taxon>
        <taxon>asterids</taxon>
        <taxon>campanulids</taxon>
        <taxon>Asterales</taxon>
        <taxon>Asteraceae</taxon>
        <taxon>Asteroideae</taxon>
        <taxon>Anthemideae</taxon>
        <taxon>Anthemidinae</taxon>
        <taxon>Tanacetum</taxon>
    </lineage>
</organism>
<evidence type="ECO:0000259" key="2">
    <source>
        <dbReference type="Pfam" id="PF26133"/>
    </source>
</evidence>
<dbReference type="Pfam" id="PF26133">
    <property type="entry name" value="DUF8039"/>
    <property type="match status" value="1"/>
</dbReference>
<accession>A0A699KG90</accession>
<sequence length="109" mass="11948">MVWNKKIIAKGHVYQSRDGILHGLPIEPGFVKVQVDNVEEGCSAFPVARPTDKVSKKISSHKSMSHPSSNGPSRYQTASARVFHTPIDEPMPSQAPLTGHGHHQMVVLD</sequence>
<proteinExistence type="predicted"/>
<feature type="region of interest" description="Disordered" evidence="1">
    <location>
        <begin position="51"/>
        <end position="109"/>
    </location>
</feature>
<comment type="caution">
    <text evidence="3">The sequence shown here is derived from an EMBL/GenBank/DDBJ whole genome shotgun (WGS) entry which is preliminary data.</text>
</comment>
<evidence type="ECO:0000256" key="1">
    <source>
        <dbReference type="SAM" id="MobiDB-lite"/>
    </source>
</evidence>
<dbReference type="EMBL" id="BKCJ010503071">
    <property type="protein sequence ID" value="GFA86483.1"/>
    <property type="molecule type" value="Genomic_DNA"/>
</dbReference>
<feature type="compositionally biased region" description="Polar residues" evidence="1">
    <location>
        <begin position="70"/>
        <end position="79"/>
    </location>
</feature>
<dbReference type="AlphaFoldDB" id="A0A699KG90"/>